<organism evidence="2 3">
    <name type="scientific">Ectopseudomonas composti</name>
    <dbReference type="NCBI Taxonomy" id="658457"/>
    <lineage>
        <taxon>Bacteria</taxon>
        <taxon>Pseudomonadati</taxon>
        <taxon>Pseudomonadota</taxon>
        <taxon>Gammaproteobacteria</taxon>
        <taxon>Pseudomonadales</taxon>
        <taxon>Pseudomonadaceae</taxon>
        <taxon>Ectopseudomonas</taxon>
    </lineage>
</organism>
<feature type="transmembrane region" description="Helical" evidence="1">
    <location>
        <begin position="12"/>
        <end position="28"/>
    </location>
</feature>
<protein>
    <submittedName>
        <fullName evidence="2">Uncharacterized protein</fullName>
    </submittedName>
</protein>
<keyword evidence="1" id="KW-0812">Transmembrane</keyword>
<comment type="caution">
    <text evidence="2">The sequence shown here is derived from an EMBL/GenBank/DDBJ whole genome shotgun (WGS) entry which is preliminary data.</text>
</comment>
<gene>
    <name evidence="2" type="ORF">AU05_17320</name>
</gene>
<sequence>MDEILGELVPLLNFLLPGFIATTVFYWLSDAQKPGQFERLVQAVIGTTLISLIMPLVRDSALWIGDRWIALGIWSDRADAVVPHLIAFGIGLILALAANHDVFYRFARMCSLTSRASHSDWAYAFRTRPGKFVVLQLLDGRRLIGYPEVWPTNPHDGYFLMLSPRWVRDDGSHYDDQGIGCMIIANIDVQWVEILTVGPEKEEKEQWLCRIKKVYQRILARFESGTTG</sequence>
<dbReference type="Pfam" id="PF19865">
    <property type="entry name" value="DUF6338"/>
    <property type="match status" value="1"/>
</dbReference>
<feature type="transmembrane region" description="Helical" evidence="1">
    <location>
        <begin position="40"/>
        <end position="57"/>
    </location>
</feature>
<accession>A0ABN0SAR4</accession>
<proteinExistence type="predicted"/>
<keyword evidence="1" id="KW-0472">Membrane</keyword>
<feature type="transmembrane region" description="Helical" evidence="1">
    <location>
        <begin position="81"/>
        <end position="99"/>
    </location>
</feature>
<dbReference type="RefSeq" id="WP_051563949.1">
    <property type="nucleotide sequence ID" value="NZ_JFJN01000051.1"/>
</dbReference>
<dbReference type="Proteomes" id="UP000023842">
    <property type="component" value="Unassembled WGS sequence"/>
</dbReference>
<reference evidence="3" key="1">
    <citation type="journal article" date="2014" name="Genome Announc.">
        <title>Draft Genome Sequence of the algae degrading bacterium Pseudomonas mendocina AD6.</title>
        <authorList>
            <person name="Barney B.M."/>
            <person name="Lenneman E.M."/>
        </authorList>
    </citation>
    <scope>NUCLEOTIDE SEQUENCE [LARGE SCALE GENOMIC DNA]</scope>
    <source>
        <strain evidence="3">AD6</strain>
    </source>
</reference>
<keyword evidence="3" id="KW-1185">Reference proteome</keyword>
<dbReference type="EMBL" id="JFJN01000051">
    <property type="protein sequence ID" value="EZH79570.1"/>
    <property type="molecule type" value="Genomic_DNA"/>
</dbReference>
<name>A0ABN0SAR4_9GAMM</name>
<evidence type="ECO:0000256" key="1">
    <source>
        <dbReference type="SAM" id="Phobius"/>
    </source>
</evidence>
<dbReference type="InterPro" id="IPR045919">
    <property type="entry name" value="DUF6338"/>
</dbReference>
<evidence type="ECO:0000313" key="2">
    <source>
        <dbReference type="EMBL" id="EZH79570.1"/>
    </source>
</evidence>
<keyword evidence="1" id="KW-1133">Transmembrane helix</keyword>
<evidence type="ECO:0000313" key="3">
    <source>
        <dbReference type="Proteomes" id="UP000023842"/>
    </source>
</evidence>